<dbReference type="Pfam" id="PF13092">
    <property type="entry name" value="CENP-L"/>
    <property type="match status" value="1"/>
</dbReference>
<protein>
    <submittedName>
        <fullName evidence="1">Uncharacterized protein</fullName>
    </submittedName>
</protein>
<dbReference type="Proteomes" id="UP000509510">
    <property type="component" value="Chromosome II"/>
</dbReference>
<proteinExistence type="predicted"/>
<dbReference type="KEGG" id="trg:TRUGW13939_04088"/>
<reference evidence="2" key="1">
    <citation type="submission" date="2020-06" db="EMBL/GenBank/DDBJ databases">
        <title>A chromosome-scale genome assembly of Talaromyces rugulosus W13939.</title>
        <authorList>
            <person name="Wang B."/>
            <person name="Guo L."/>
            <person name="Ye K."/>
            <person name="Wang L."/>
        </authorList>
    </citation>
    <scope>NUCLEOTIDE SEQUENCE [LARGE SCALE GENOMIC DNA]</scope>
    <source>
        <strain evidence="2">W13939</strain>
    </source>
</reference>
<name>A0A7H8QSN4_TALRU</name>
<accession>A0A7H8QSN4</accession>
<dbReference type="OrthoDB" id="8864979at2759"/>
<evidence type="ECO:0000313" key="2">
    <source>
        <dbReference type="Proteomes" id="UP000509510"/>
    </source>
</evidence>
<dbReference type="InterPro" id="IPR025204">
    <property type="entry name" value="CENP-L"/>
</dbReference>
<dbReference type="AlphaFoldDB" id="A0A7H8QSN4"/>
<dbReference type="RefSeq" id="XP_035343158.1">
    <property type="nucleotide sequence ID" value="XM_035487265.1"/>
</dbReference>
<dbReference type="GeneID" id="55991590"/>
<keyword evidence="2" id="KW-1185">Reference proteome</keyword>
<dbReference type="EMBL" id="CP055899">
    <property type="protein sequence ID" value="QKX56980.1"/>
    <property type="molecule type" value="Genomic_DNA"/>
</dbReference>
<evidence type="ECO:0000313" key="1">
    <source>
        <dbReference type="EMBL" id="QKX56980.1"/>
    </source>
</evidence>
<sequence length="355" mass="39219">MGFASPEYLFDASWTAHRLSPLHHSKDHRTLIGNEDALKTFAKRLQDVLAGDVLRGVQVSLGTTGADDALAKAGALLECRWEHIPTFSHWKNNPEEDGEDTSIEPKDVLGVFVTIEYENIAYRAVLLAGPDGYTPAVTDRRRKQSTHLPLLLTRMPNMLRQTFTQFLSTTFDAYCSVLRLPSSFLSATLEAYISSLTSDETSAATSKAVLEVALKETQLTLSFGQPISPALKSLDISLPRETMSAFALRGANNETSTFSTSLSQYLQKHLAMNVNLNNIPDSNDKLATNKHVWLSKVANGAFVLSTEGRFKLVDTSSRHKDDSDEQARLREKMVTASQQIIRSLVQRAIGDDMAT</sequence>
<gene>
    <name evidence="1" type="ORF">TRUGW13939_04088</name>
</gene>
<organism evidence="1 2">
    <name type="scientific">Talaromyces rugulosus</name>
    <name type="common">Penicillium rugulosum</name>
    <dbReference type="NCBI Taxonomy" id="121627"/>
    <lineage>
        <taxon>Eukaryota</taxon>
        <taxon>Fungi</taxon>
        <taxon>Dikarya</taxon>
        <taxon>Ascomycota</taxon>
        <taxon>Pezizomycotina</taxon>
        <taxon>Eurotiomycetes</taxon>
        <taxon>Eurotiomycetidae</taxon>
        <taxon>Eurotiales</taxon>
        <taxon>Trichocomaceae</taxon>
        <taxon>Talaromyces</taxon>
        <taxon>Talaromyces sect. Islandici</taxon>
    </lineage>
</organism>